<dbReference type="Pfam" id="PF07702">
    <property type="entry name" value="UTRA"/>
    <property type="match status" value="1"/>
</dbReference>
<dbReference type="InterPro" id="IPR036388">
    <property type="entry name" value="WH-like_DNA-bd_sf"/>
</dbReference>
<evidence type="ECO:0000313" key="6">
    <source>
        <dbReference type="Proteomes" id="UP001646157"/>
    </source>
</evidence>
<dbReference type="RefSeq" id="WP_205172891.1">
    <property type="nucleotide sequence ID" value="NZ_JAFBDZ010000002.1"/>
</dbReference>
<evidence type="ECO:0000256" key="3">
    <source>
        <dbReference type="ARBA" id="ARBA00023163"/>
    </source>
</evidence>
<feature type="domain" description="HTH gntR-type" evidence="4">
    <location>
        <begin position="10"/>
        <end position="78"/>
    </location>
</feature>
<keyword evidence="1" id="KW-0805">Transcription regulation</keyword>
<dbReference type="EMBL" id="JAFBDZ010000002">
    <property type="protein sequence ID" value="MBM7585957.1"/>
    <property type="molecule type" value="Genomic_DNA"/>
</dbReference>
<dbReference type="Pfam" id="PF00392">
    <property type="entry name" value="GntR"/>
    <property type="match status" value="1"/>
</dbReference>
<reference evidence="5 6" key="1">
    <citation type="submission" date="2021-01" db="EMBL/GenBank/DDBJ databases">
        <title>Genomic Encyclopedia of Type Strains, Phase IV (KMG-IV): sequencing the most valuable type-strain genomes for metagenomic binning, comparative biology and taxonomic classification.</title>
        <authorList>
            <person name="Goeker M."/>
        </authorList>
    </citation>
    <scope>NUCLEOTIDE SEQUENCE [LARGE SCALE GENOMIC DNA]</scope>
    <source>
        <strain evidence="5 6">DSM 24834</strain>
    </source>
</reference>
<keyword evidence="3" id="KW-0804">Transcription</keyword>
<dbReference type="SUPFAM" id="SSF64288">
    <property type="entry name" value="Chorismate lyase-like"/>
    <property type="match status" value="1"/>
</dbReference>
<dbReference type="Gene3D" id="3.40.1410.10">
    <property type="entry name" value="Chorismate lyase-like"/>
    <property type="match status" value="1"/>
</dbReference>
<dbReference type="SUPFAM" id="SSF46785">
    <property type="entry name" value="Winged helix' DNA-binding domain"/>
    <property type="match status" value="1"/>
</dbReference>
<dbReference type="Gene3D" id="1.10.10.10">
    <property type="entry name" value="Winged helix-like DNA-binding domain superfamily/Winged helix DNA-binding domain"/>
    <property type="match status" value="1"/>
</dbReference>
<dbReference type="PANTHER" id="PTHR44846">
    <property type="entry name" value="MANNOSYL-D-GLYCERATE TRANSPORT/METABOLISM SYSTEM REPRESSOR MNGR-RELATED"/>
    <property type="match status" value="1"/>
</dbReference>
<dbReference type="PANTHER" id="PTHR44846:SF1">
    <property type="entry name" value="MANNOSYL-D-GLYCERATE TRANSPORT_METABOLISM SYSTEM REPRESSOR MNGR-RELATED"/>
    <property type="match status" value="1"/>
</dbReference>
<comment type="caution">
    <text evidence="5">The sequence shown here is derived from an EMBL/GenBank/DDBJ whole genome shotgun (WGS) entry which is preliminary data.</text>
</comment>
<keyword evidence="6" id="KW-1185">Reference proteome</keyword>
<dbReference type="Proteomes" id="UP001646157">
    <property type="component" value="Unassembled WGS sequence"/>
</dbReference>
<name>A0ABS2NDM5_9BACI</name>
<dbReference type="InterPro" id="IPR000524">
    <property type="entry name" value="Tscrpt_reg_HTH_GntR"/>
</dbReference>
<dbReference type="PROSITE" id="PS50949">
    <property type="entry name" value="HTH_GNTR"/>
    <property type="match status" value="1"/>
</dbReference>
<gene>
    <name evidence="5" type="ORF">JOC86_002499</name>
</gene>
<dbReference type="InterPro" id="IPR011663">
    <property type="entry name" value="UTRA"/>
</dbReference>
<dbReference type="SMART" id="SM00866">
    <property type="entry name" value="UTRA"/>
    <property type="match status" value="1"/>
</dbReference>
<dbReference type="CDD" id="cd07377">
    <property type="entry name" value="WHTH_GntR"/>
    <property type="match status" value="1"/>
</dbReference>
<evidence type="ECO:0000259" key="4">
    <source>
        <dbReference type="PROSITE" id="PS50949"/>
    </source>
</evidence>
<evidence type="ECO:0000256" key="1">
    <source>
        <dbReference type="ARBA" id="ARBA00023015"/>
    </source>
</evidence>
<protein>
    <submittedName>
        <fullName evidence="5">GntR family transcriptional regulator</fullName>
    </submittedName>
</protein>
<dbReference type="SMART" id="SM00345">
    <property type="entry name" value="HTH_GNTR"/>
    <property type="match status" value="1"/>
</dbReference>
<organism evidence="5 6">
    <name type="scientific">Rossellomorea pakistanensis</name>
    <dbReference type="NCBI Taxonomy" id="992288"/>
    <lineage>
        <taxon>Bacteria</taxon>
        <taxon>Bacillati</taxon>
        <taxon>Bacillota</taxon>
        <taxon>Bacilli</taxon>
        <taxon>Bacillales</taxon>
        <taxon>Bacillaceae</taxon>
        <taxon>Rossellomorea</taxon>
    </lineage>
</organism>
<accession>A0ABS2NDM5</accession>
<evidence type="ECO:0000256" key="2">
    <source>
        <dbReference type="ARBA" id="ARBA00023125"/>
    </source>
</evidence>
<sequence>MKPLQHDSVIPLYHQLKERLKESIKSGKWTSGDKIPSENQLMDQYNVSRNTAKKAIEELVQDGALYRIQGKGTFVAKPKLQQSLMGFYSFSKVLKEKGMNPKDIILNISEVKPSTKVKNGLQLKDDENVIVMERLRCANDEPYILESSYMPKSIVPDIEPLKMVGQISLYDLLEQQFNVVVTRAREAFEPVLIRADESKHLQTEEGLPALLLERTAYNDSGLPVEFCRSIVRGDRCRFYTELT</sequence>
<evidence type="ECO:0000313" key="5">
    <source>
        <dbReference type="EMBL" id="MBM7585957.1"/>
    </source>
</evidence>
<dbReference type="PRINTS" id="PR00035">
    <property type="entry name" value="HTHGNTR"/>
</dbReference>
<dbReference type="InterPro" id="IPR036390">
    <property type="entry name" value="WH_DNA-bd_sf"/>
</dbReference>
<proteinExistence type="predicted"/>
<dbReference type="InterPro" id="IPR028978">
    <property type="entry name" value="Chorismate_lyase_/UTRA_dom_sf"/>
</dbReference>
<dbReference type="InterPro" id="IPR050679">
    <property type="entry name" value="Bact_HTH_transcr_reg"/>
</dbReference>
<keyword evidence="2" id="KW-0238">DNA-binding</keyword>